<dbReference type="OrthoDB" id="6628767at2759"/>
<comment type="caution">
    <text evidence="1">The sequence shown here is derived from an EMBL/GenBank/DDBJ whole genome shotgun (WGS) entry which is preliminary data.</text>
</comment>
<dbReference type="EMBL" id="BMAO01014686">
    <property type="protein sequence ID" value="GFQ96453.1"/>
    <property type="molecule type" value="Genomic_DNA"/>
</dbReference>
<sequence length="97" mass="10642">MGIPSETPDLPACDPPERPPVVHAFTPTFVASFLQSAENSAPGPDGIMYKQWREVDPGSKIVSAIFNICLKLNKIPPSWKTSSTVLIHKNGEHEKVF</sequence>
<gene>
    <name evidence="1" type="ORF">TNCT_256131</name>
</gene>
<accession>A0A8X6L7B6</accession>
<keyword evidence="2" id="KW-1185">Reference proteome</keyword>
<evidence type="ECO:0000313" key="1">
    <source>
        <dbReference type="EMBL" id="GFQ96453.1"/>
    </source>
</evidence>
<reference evidence="1" key="1">
    <citation type="submission" date="2020-07" db="EMBL/GenBank/DDBJ databases">
        <title>Multicomponent nature underlies the extraordinary mechanical properties of spider dragline silk.</title>
        <authorList>
            <person name="Kono N."/>
            <person name="Nakamura H."/>
            <person name="Mori M."/>
            <person name="Yoshida Y."/>
            <person name="Ohtoshi R."/>
            <person name="Malay A.D."/>
            <person name="Moran D.A.P."/>
            <person name="Tomita M."/>
            <person name="Numata K."/>
            <person name="Arakawa K."/>
        </authorList>
    </citation>
    <scope>NUCLEOTIDE SEQUENCE</scope>
</reference>
<dbReference type="AlphaFoldDB" id="A0A8X6L7B6"/>
<name>A0A8X6L7B6_TRICU</name>
<protein>
    <submittedName>
        <fullName evidence="1">Uncharacterized protein</fullName>
    </submittedName>
</protein>
<evidence type="ECO:0000313" key="2">
    <source>
        <dbReference type="Proteomes" id="UP000887116"/>
    </source>
</evidence>
<organism evidence="1 2">
    <name type="scientific">Trichonephila clavata</name>
    <name type="common">Joro spider</name>
    <name type="synonym">Nephila clavata</name>
    <dbReference type="NCBI Taxonomy" id="2740835"/>
    <lineage>
        <taxon>Eukaryota</taxon>
        <taxon>Metazoa</taxon>
        <taxon>Ecdysozoa</taxon>
        <taxon>Arthropoda</taxon>
        <taxon>Chelicerata</taxon>
        <taxon>Arachnida</taxon>
        <taxon>Araneae</taxon>
        <taxon>Araneomorphae</taxon>
        <taxon>Entelegynae</taxon>
        <taxon>Araneoidea</taxon>
        <taxon>Nephilidae</taxon>
        <taxon>Trichonephila</taxon>
    </lineage>
</organism>
<dbReference type="Proteomes" id="UP000887116">
    <property type="component" value="Unassembled WGS sequence"/>
</dbReference>
<proteinExistence type="predicted"/>